<evidence type="ECO:0000313" key="4">
    <source>
        <dbReference type="Proteomes" id="UP001500194"/>
    </source>
</evidence>
<accession>A0AAV3T2R9</accession>
<protein>
    <submittedName>
        <fullName evidence="3">AAA family ATPase</fullName>
    </submittedName>
</protein>
<evidence type="ECO:0000313" key="3">
    <source>
        <dbReference type="EMBL" id="GAA0656042.1"/>
    </source>
</evidence>
<dbReference type="PANTHER" id="PTHR21343:SF8">
    <property type="entry name" value="DRTGG DOMAIN-CONTAINING PROTEIN"/>
    <property type="match status" value="1"/>
</dbReference>
<evidence type="ECO:0000256" key="1">
    <source>
        <dbReference type="ARBA" id="ARBA00022962"/>
    </source>
</evidence>
<dbReference type="RefSeq" id="WP_227260020.1">
    <property type="nucleotide sequence ID" value="NZ_BAAADU010000002.1"/>
</dbReference>
<dbReference type="AlphaFoldDB" id="A0AAV3T2R9"/>
<reference evidence="3 4" key="1">
    <citation type="journal article" date="2019" name="Int. J. Syst. Evol. Microbiol.">
        <title>The Global Catalogue of Microorganisms (GCM) 10K type strain sequencing project: providing services to taxonomists for standard genome sequencing and annotation.</title>
        <authorList>
            <consortium name="The Broad Institute Genomics Platform"/>
            <consortium name="The Broad Institute Genome Sequencing Center for Infectious Disease"/>
            <person name="Wu L."/>
            <person name="Ma J."/>
        </authorList>
    </citation>
    <scope>NUCLEOTIDE SEQUENCE [LARGE SCALE GENOMIC DNA]</scope>
    <source>
        <strain evidence="3 4">JCM 16327</strain>
    </source>
</reference>
<dbReference type="EMBL" id="BAAADU010000002">
    <property type="protein sequence ID" value="GAA0656042.1"/>
    <property type="molecule type" value="Genomic_DNA"/>
</dbReference>
<evidence type="ECO:0000259" key="2">
    <source>
        <dbReference type="Pfam" id="PF07085"/>
    </source>
</evidence>
<dbReference type="Proteomes" id="UP001500194">
    <property type="component" value="Unassembled WGS sequence"/>
</dbReference>
<dbReference type="InterPro" id="IPR028979">
    <property type="entry name" value="Ser_kin/Pase_Hpr-like_N_sf"/>
</dbReference>
<sequence>MTTTLLASTADSTGKTAVALALARAAQDRERTVGYMKPLGTHLQSNVGKTLDPDPLLARDVLGLDTEVHDMEPVVYSPTFVDGVLRGREDADELRERVREAYDDISASADDVFVEAAGTPSTGRAAGLAPPALADLLDARVVLVSDYTESRDVDGVLDAVDRYGDRLAGVLFNRVTDAALDSLDADAAAFLESRDVPVLGAVPRVPELAGVTVADLAAELGARTVTDADTDALVERFLVGAMSGESALRHFRRATNAAVVTGGDRADVQTAALDAPGVEALVLTGGHEPAGAVLGKAADAGVPVLTVTTDTLRTVERLEAVLGGGHVRNAATVERMSGLLAEHADLDALLG</sequence>
<dbReference type="Pfam" id="PF13500">
    <property type="entry name" value="AAA_26"/>
    <property type="match status" value="1"/>
</dbReference>
<gene>
    <name evidence="3" type="ORF">GCM10009019_19920</name>
</gene>
<dbReference type="GeneID" id="68573326"/>
<name>A0AAV3T2R9_9EURY</name>
<comment type="caution">
    <text evidence="3">The sequence shown here is derived from an EMBL/GenBank/DDBJ whole genome shotgun (WGS) entry which is preliminary data.</text>
</comment>
<feature type="domain" description="DRTGG" evidence="2">
    <location>
        <begin position="215"/>
        <end position="320"/>
    </location>
</feature>
<dbReference type="Gene3D" id="3.40.50.300">
    <property type="entry name" value="P-loop containing nucleotide triphosphate hydrolases"/>
    <property type="match status" value="1"/>
</dbReference>
<keyword evidence="4" id="KW-1185">Reference proteome</keyword>
<dbReference type="Gene3D" id="3.40.1390.20">
    <property type="entry name" value="HprK N-terminal domain-like"/>
    <property type="match status" value="1"/>
</dbReference>
<organism evidence="3 4">
    <name type="scientific">Salarchaeum japonicum</name>
    <dbReference type="NCBI Taxonomy" id="555573"/>
    <lineage>
        <taxon>Archaea</taxon>
        <taxon>Methanobacteriati</taxon>
        <taxon>Methanobacteriota</taxon>
        <taxon>Stenosarchaea group</taxon>
        <taxon>Halobacteria</taxon>
        <taxon>Halobacteriales</taxon>
        <taxon>Halobacteriaceae</taxon>
    </lineage>
</organism>
<dbReference type="Pfam" id="PF07085">
    <property type="entry name" value="DRTGG"/>
    <property type="match status" value="1"/>
</dbReference>
<proteinExistence type="predicted"/>
<dbReference type="PANTHER" id="PTHR21343">
    <property type="entry name" value="DETHIOBIOTIN SYNTHETASE"/>
    <property type="match status" value="1"/>
</dbReference>
<dbReference type="SUPFAM" id="SSF52540">
    <property type="entry name" value="P-loop containing nucleoside triphosphate hydrolases"/>
    <property type="match status" value="1"/>
</dbReference>
<dbReference type="InterPro" id="IPR010766">
    <property type="entry name" value="DRTGG"/>
</dbReference>
<dbReference type="SUPFAM" id="SSF75138">
    <property type="entry name" value="HprK N-terminal domain-like"/>
    <property type="match status" value="1"/>
</dbReference>
<dbReference type="InterPro" id="IPR027417">
    <property type="entry name" value="P-loop_NTPase"/>
</dbReference>
<keyword evidence="1" id="KW-0315">Glutamine amidotransferase</keyword>